<organism evidence="1">
    <name type="scientific">Pyricularia oryzae (strain Y34)</name>
    <name type="common">Rice blast fungus</name>
    <name type="synonym">Magnaporthe oryzae</name>
    <dbReference type="NCBI Taxonomy" id="1143189"/>
    <lineage>
        <taxon>Eukaryota</taxon>
        <taxon>Fungi</taxon>
        <taxon>Dikarya</taxon>
        <taxon>Ascomycota</taxon>
        <taxon>Pezizomycotina</taxon>
        <taxon>Sordariomycetes</taxon>
        <taxon>Sordariomycetidae</taxon>
        <taxon>Magnaporthales</taxon>
        <taxon>Pyriculariaceae</taxon>
        <taxon>Pyricularia</taxon>
    </lineage>
</organism>
<evidence type="ECO:0000313" key="1">
    <source>
        <dbReference type="EMBL" id="ELQ35956.1"/>
    </source>
</evidence>
<gene>
    <name evidence="1" type="ORF">OOU_Y34scaffold00676g1</name>
</gene>
<sequence>MSKLAELPRRLVDSIRPLLSWVRRVSDVPPVCANAPRKRCKEAISNALTRFQTLIHHLLVFTGTDLVYYLLGTLCSISVATAKILGPMDRMSKQGGGKLNETNAPDPNDMPVFMKSPGEMFAYLSESGFLFSETYSWNNTGFSS</sequence>
<reference evidence="1" key="1">
    <citation type="journal article" date="2012" name="PLoS Genet.">
        <title>Comparative analysis of the genomes of two field isolates of the rice blast fungus Magnaporthe oryzae.</title>
        <authorList>
            <person name="Xue M."/>
            <person name="Yang J."/>
            <person name="Li Z."/>
            <person name="Hu S."/>
            <person name="Yao N."/>
            <person name="Dean R.A."/>
            <person name="Zhao W."/>
            <person name="Shen M."/>
            <person name="Zhang H."/>
            <person name="Li C."/>
            <person name="Liu L."/>
            <person name="Cao L."/>
            <person name="Xu X."/>
            <person name="Xing Y."/>
            <person name="Hsiang T."/>
            <person name="Zhang Z."/>
            <person name="Xu J.R."/>
            <person name="Peng Y.L."/>
        </authorList>
    </citation>
    <scope>NUCLEOTIDE SEQUENCE</scope>
    <source>
        <strain evidence="1">Y34</strain>
    </source>
</reference>
<dbReference type="EMBL" id="JH793099">
    <property type="protein sequence ID" value="ELQ35956.1"/>
    <property type="molecule type" value="Genomic_DNA"/>
</dbReference>
<proteinExistence type="predicted"/>
<name>A0AA97PIJ3_PYRO3</name>
<dbReference type="Proteomes" id="UP000011086">
    <property type="component" value="Unassembled WGS sequence"/>
</dbReference>
<dbReference type="AlphaFoldDB" id="A0AA97PIJ3"/>
<protein>
    <submittedName>
        <fullName evidence="1">Uncharacterized protein</fullName>
    </submittedName>
</protein>
<accession>A0AA97PIJ3</accession>